<keyword evidence="2" id="KW-0520">NAD</keyword>
<dbReference type="CDD" id="cd05300">
    <property type="entry name" value="2-Hacid_dh_1"/>
    <property type="match status" value="1"/>
</dbReference>
<proteinExistence type="predicted"/>
<evidence type="ECO:0000256" key="2">
    <source>
        <dbReference type="ARBA" id="ARBA00023027"/>
    </source>
</evidence>
<sequence>MAATRRTVHVFSIIPRLSQLVQDGLPDVQVVQVDVAGSIAGKYSKEVTEEEVNALQEAELLLVDNNLLVQMTDRLPRLRWAQGTWAGVEGLVSNFKDKPKPTFPVTRMASDTFSQLMAEYTVGWIISHERGWLDCRQYQLKGEWGHKGNIAYYRSLRELTVGVLGMGIIGKEVARSLKGFSATVHAYTRTAPSVENKSNNVDKYWHTGELHSFLQQCDYIVNIIPSTPETRGMLGGNTLKNAKKNAVFINIGRGDIISETDIVKALDCDWISAAILDVFLKEPLPTDSLLWKHPKVMITPHAAGVSRAVDVADAFIANFRRYTKGLVVENIINWDRGY</sequence>
<dbReference type="EMBL" id="JARKIK010000028">
    <property type="protein sequence ID" value="KAK8742420.1"/>
    <property type="molecule type" value="Genomic_DNA"/>
</dbReference>
<gene>
    <name evidence="4" type="ORF">OTU49_001861</name>
</gene>
<accession>A0AAW0XS24</accession>
<organism evidence="4 5">
    <name type="scientific">Cherax quadricarinatus</name>
    <name type="common">Australian red claw crayfish</name>
    <dbReference type="NCBI Taxonomy" id="27406"/>
    <lineage>
        <taxon>Eukaryota</taxon>
        <taxon>Metazoa</taxon>
        <taxon>Ecdysozoa</taxon>
        <taxon>Arthropoda</taxon>
        <taxon>Crustacea</taxon>
        <taxon>Multicrustacea</taxon>
        <taxon>Malacostraca</taxon>
        <taxon>Eumalacostraca</taxon>
        <taxon>Eucarida</taxon>
        <taxon>Decapoda</taxon>
        <taxon>Pleocyemata</taxon>
        <taxon>Astacidea</taxon>
        <taxon>Parastacoidea</taxon>
        <taxon>Parastacidae</taxon>
        <taxon>Cherax</taxon>
    </lineage>
</organism>
<evidence type="ECO:0000256" key="1">
    <source>
        <dbReference type="ARBA" id="ARBA00023002"/>
    </source>
</evidence>
<dbReference type="GO" id="GO:0016491">
    <property type="term" value="F:oxidoreductase activity"/>
    <property type="evidence" value="ECO:0007669"/>
    <property type="project" value="UniProtKB-KW"/>
</dbReference>
<reference evidence="4 5" key="1">
    <citation type="journal article" date="2024" name="BMC Genomics">
        <title>Genome assembly of redclaw crayfish (Cherax quadricarinatus) provides insights into its immune adaptation and hypoxia tolerance.</title>
        <authorList>
            <person name="Liu Z."/>
            <person name="Zheng J."/>
            <person name="Li H."/>
            <person name="Fang K."/>
            <person name="Wang S."/>
            <person name="He J."/>
            <person name="Zhou D."/>
            <person name="Weng S."/>
            <person name="Chi M."/>
            <person name="Gu Z."/>
            <person name="He J."/>
            <person name="Li F."/>
            <person name="Wang M."/>
        </authorList>
    </citation>
    <scope>NUCLEOTIDE SEQUENCE [LARGE SCALE GENOMIC DNA]</scope>
    <source>
        <strain evidence="4">ZL_2023a</strain>
    </source>
</reference>
<dbReference type="Gene3D" id="3.40.50.720">
    <property type="entry name" value="NAD(P)-binding Rossmann-like Domain"/>
    <property type="match status" value="2"/>
</dbReference>
<dbReference type="SUPFAM" id="SSF51735">
    <property type="entry name" value="NAD(P)-binding Rossmann-fold domains"/>
    <property type="match status" value="1"/>
</dbReference>
<dbReference type="InterPro" id="IPR036291">
    <property type="entry name" value="NAD(P)-bd_dom_sf"/>
</dbReference>
<keyword evidence="5" id="KW-1185">Reference proteome</keyword>
<name>A0AAW0XS24_CHEQU</name>
<dbReference type="GO" id="GO:0051287">
    <property type="term" value="F:NAD binding"/>
    <property type="evidence" value="ECO:0007669"/>
    <property type="project" value="InterPro"/>
</dbReference>
<dbReference type="PANTHER" id="PTHR43333">
    <property type="entry name" value="2-HACID_DH_C DOMAIN-CONTAINING PROTEIN"/>
    <property type="match status" value="1"/>
</dbReference>
<dbReference type="PANTHER" id="PTHR43333:SF1">
    <property type="entry name" value="D-ISOMER SPECIFIC 2-HYDROXYACID DEHYDROGENASE NAD-BINDING DOMAIN-CONTAINING PROTEIN"/>
    <property type="match status" value="1"/>
</dbReference>
<protein>
    <recommendedName>
        <fullName evidence="3">D-isomer specific 2-hydroxyacid dehydrogenase NAD-binding domain-containing protein</fullName>
    </recommendedName>
</protein>
<feature type="domain" description="D-isomer specific 2-hydroxyacid dehydrogenase NAD-binding" evidence="3">
    <location>
        <begin position="123"/>
        <end position="303"/>
    </location>
</feature>
<dbReference type="AlphaFoldDB" id="A0AAW0XS24"/>
<dbReference type="InterPro" id="IPR006140">
    <property type="entry name" value="D-isomer_DH_NAD-bd"/>
</dbReference>
<dbReference type="Proteomes" id="UP001445076">
    <property type="component" value="Unassembled WGS sequence"/>
</dbReference>
<keyword evidence="1" id="KW-0560">Oxidoreductase</keyword>
<evidence type="ECO:0000259" key="3">
    <source>
        <dbReference type="Pfam" id="PF02826"/>
    </source>
</evidence>
<evidence type="ECO:0000313" key="5">
    <source>
        <dbReference type="Proteomes" id="UP001445076"/>
    </source>
</evidence>
<evidence type="ECO:0000313" key="4">
    <source>
        <dbReference type="EMBL" id="KAK8742420.1"/>
    </source>
</evidence>
<dbReference type="Pfam" id="PF02826">
    <property type="entry name" value="2-Hacid_dh_C"/>
    <property type="match status" value="1"/>
</dbReference>
<comment type="caution">
    <text evidence="4">The sequence shown here is derived from an EMBL/GenBank/DDBJ whole genome shotgun (WGS) entry which is preliminary data.</text>
</comment>
<dbReference type="FunFam" id="3.40.50.720:FF:000363">
    <property type="entry name" value="D-isomer specific 2-hydroxyacid dehydrogenase"/>
    <property type="match status" value="1"/>
</dbReference>